<dbReference type="SMART" id="SM00595">
    <property type="entry name" value="MADF"/>
    <property type="match status" value="1"/>
</dbReference>
<dbReference type="AlphaFoldDB" id="A0AAV2MXX1"/>
<gene>
    <name evidence="2" type="ORF">LPLAT_LOCUS6933</name>
</gene>
<dbReference type="PROSITE" id="PS51029">
    <property type="entry name" value="MADF"/>
    <property type="match status" value="1"/>
</dbReference>
<dbReference type="Pfam" id="PF10545">
    <property type="entry name" value="MADF_DNA_bdg"/>
    <property type="match status" value="1"/>
</dbReference>
<evidence type="ECO:0000313" key="3">
    <source>
        <dbReference type="Proteomes" id="UP001497644"/>
    </source>
</evidence>
<dbReference type="Proteomes" id="UP001497644">
    <property type="component" value="Unassembled WGS sequence"/>
</dbReference>
<dbReference type="PANTHER" id="PTHR12243">
    <property type="entry name" value="MADF DOMAIN TRANSCRIPTION FACTOR"/>
    <property type="match status" value="1"/>
</dbReference>
<sequence length="286" mass="33027">MSGVASGHLLLNEKILIDKMNIKDYLNLPRKCAICKTIISDKEILEKHICFCNYPYICVDENGHLCPQREDIEELLISNVRKRRALWDHTLPIAKRSRDIITTHWQEISKELNGILTPNAACKKWRYHKDSYTRICNDVIKKKSGSATSKPVKWKWYEYMKFLHDTQDSHNTATNIPSKSSDCASTSEISEFEEEAAHMQKRRKRSNNSDMLETLSSIMREPIKIETSLQAEKTVRAPEPAQDNITNIIIVIGNLLREFPNNEGFSFALKLLHLTSEKGDQLRKKI</sequence>
<accession>A0AAV2MXX1</accession>
<dbReference type="PANTHER" id="PTHR12243:SF67">
    <property type="entry name" value="COREPRESSOR OF PANGOLIN, ISOFORM A-RELATED"/>
    <property type="match status" value="1"/>
</dbReference>
<dbReference type="InterPro" id="IPR006578">
    <property type="entry name" value="MADF-dom"/>
</dbReference>
<organism evidence="2 3">
    <name type="scientific">Lasius platythorax</name>
    <dbReference type="NCBI Taxonomy" id="488582"/>
    <lineage>
        <taxon>Eukaryota</taxon>
        <taxon>Metazoa</taxon>
        <taxon>Ecdysozoa</taxon>
        <taxon>Arthropoda</taxon>
        <taxon>Hexapoda</taxon>
        <taxon>Insecta</taxon>
        <taxon>Pterygota</taxon>
        <taxon>Neoptera</taxon>
        <taxon>Endopterygota</taxon>
        <taxon>Hymenoptera</taxon>
        <taxon>Apocrita</taxon>
        <taxon>Aculeata</taxon>
        <taxon>Formicoidea</taxon>
        <taxon>Formicidae</taxon>
        <taxon>Formicinae</taxon>
        <taxon>Lasius</taxon>
        <taxon>Lasius</taxon>
    </lineage>
</organism>
<proteinExistence type="predicted"/>
<comment type="caution">
    <text evidence="2">The sequence shown here is derived from an EMBL/GenBank/DDBJ whole genome shotgun (WGS) entry which is preliminary data.</text>
</comment>
<reference evidence="2" key="1">
    <citation type="submission" date="2024-04" db="EMBL/GenBank/DDBJ databases">
        <authorList>
            <consortium name="Molecular Ecology Group"/>
        </authorList>
    </citation>
    <scope>NUCLEOTIDE SEQUENCE</scope>
</reference>
<evidence type="ECO:0000313" key="2">
    <source>
        <dbReference type="EMBL" id="CAL1672260.1"/>
    </source>
</evidence>
<name>A0AAV2MXX1_9HYME</name>
<dbReference type="EMBL" id="CAXIPU020000468">
    <property type="protein sequence ID" value="CAL1672260.1"/>
    <property type="molecule type" value="Genomic_DNA"/>
</dbReference>
<feature type="domain" description="MADF" evidence="1">
    <location>
        <begin position="75"/>
        <end position="168"/>
    </location>
</feature>
<keyword evidence="3" id="KW-1185">Reference proteome</keyword>
<evidence type="ECO:0000259" key="1">
    <source>
        <dbReference type="PROSITE" id="PS51029"/>
    </source>
</evidence>
<dbReference type="InterPro" id="IPR039353">
    <property type="entry name" value="TF_Adf1"/>
</dbReference>
<protein>
    <recommendedName>
        <fullName evidence="1">MADF domain-containing protein</fullName>
    </recommendedName>
</protein>